<dbReference type="RefSeq" id="WP_002851252.1">
    <property type="nucleotide sequence ID" value="NZ_ADKM02000100.1"/>
</dbReference>
<protein>
    <recommendedName>
        <fullName evidence="2">UPF0178 protein CUS_5805</fullName>
    </recommendedName>
</protein>
<dbReference type="InterPro" id="IPR003791">
    <property type="entry name" value="UPF0178"/>
</dbReference>
<dbReference type="AlphaFoldDB" id="E9SEP6"/>
<gene>
    <name evidence="3" type="ORF">CUS_5805</name>
</gene>
<dbReference type="STRING" id="246199.CUS_5805"/>
<evidence type="ECO:0000313" key="4">
    <source>
        <dbReference type="Proteomes" id="UP000004259"/>
    </source>
</evidence>
<reference evidence="3 4" key="1">
    <citation type="submission" date="2011-02" db="EMBL/GenBank/DDBJ databases">
        <authorList>
            <person name="Nelson K.E."/>
            <person name="Sutton G."/>
            <person name="Torralba M."/>
            <person name="Durkin S."/>
            <person name="Harkins D."/>
            <person name="Montgomery R."/>
            <person name="Ziemer C."/>
            <person name="Klaassens E."/>
            <person name="Ocuiv P."/>
            <person name="Morrison M."/>
        </authorList>
    </citation>
    <scope>NUCLEOTIDE SEQUENCE [LARGE SCALE GENOMIC DNA]</scope>
    <source>
        <strain evidence="3 4">8</strain>
    </source>
</reference>
<dbReference type="eggNOG" id="COG1671">
    <property type="taxonomic scope" value="Bacteria"/>
</dbReference>
<dbReference type="NCBIfam" id="NF001095">
    <property type="entry name" value="PRK00124.1"/>
    <property type="match status" value="1"/>
</dbReference>
<evidence type="ECO:0000256" key="1">
    <source>
        <dbReference type="ARBA" id="ARBA00008522"/>
    </source>
</evidence>
<dbReference type="PANTHER" id="PTHR35146:SF1">
    <property type="entry name" value="UPF0178 PROTEIN YAII"/>
    <property type="match status" value="1"/>
</dbReference>
<comment type="similarity">
    <text evidence="1 2">Belongs to the UPF0178 family.</text>
</comment>
<sequence length="148" mass="16169">MRIFIDADGCPVVRLTVSIAKKHRIPVTIVCDTSHDFSGYDAEVITVDKGADSADFKLVNMISAGDIAVTQDYGLAAMCLSKRAHALNQNGIVYTNDNIDSMLMTRHLNKKLICSGKHPKGPKKRTDAQNVSFAEALEELIAKYSQKG</sequence>
<name>E9SEP6_RUMAL</name>
<evidence type="ECO:0000256" key="2">
    <source>
        <dbReference type="HAMAP-Rule" id="MF_00489"/>
    </source>
</evidence>
<keyword evidence="4" id="KW-1185">Reference proteome</keyword>
<dbReference type="OrthoDB" id="9798918at2"/>
<evidence type="ECO:0000313" key="3">
    <source>
        <dbReference type="EMBL" id="EGC02271.1"/>
    </source>
</evidence>
<dbReference type="EMBL" id="ADKM02000100">
    <property type="protein sequence ID" value="EGC02271.1"/>
    <property type="molecule type" value="Genomic_DNA"/>
</dbReference>
<dbReference type="Proteomes" id="UP000004259">
    <property type="component" value="Unassembled WGS sequence"/>
</dbReference>
<organism evidence="3 4">
    <name type="scientific">Ruminococcus albus 8</name>
    <dbReference type="NCBI Taxonomy" id="246199"/>
    <lineage>
        <taxon>Bacteria</taxon>
        <taxon>Bacillati</taxon>
        <taxon>Bacillota</taxon>
        <taxon>Clostridia</taxon>
        <taxon>Eubacteriales</taxon>
        <taxon>Oscillospiraceae</taxon>
        <taxon>Ruminococcus</taxon>
    </lineage>
</organism>
<dbReference type="PANTHER" id="PTHR35146">
    <property type="entry name" value="UPF0178 PROTEIN YAII"/>
    <property type="match status" value="1"/>
</dbReference>
<dbReference type="Pfam" id="PF02639">
    <property type="entry name" value="DUF188"/>
    <property type="match status" value="1"/>
</dbReference>
<proteinExistence type="inferred from homology"/>
<dbReference type="HAMAP" id="MF_00489">
    <property type="entry name" value="UPF0178"/>
    <property type="match status" value="1"/>
</dbReference>
<accession>E9SEP6</accession>
<comment type="caution">
    <text evidence="3">The sequence shown here is derived from an EMBL/GenBank/DDBJ whole genome shotgun (WGS) entry which is preliminary data.</text>
</comment>